<evidence type="ECO:0000256" key="3">
    <source>
        <dbReference type="ARBA" id="ARBA00022729"/>
    </source>
</evidence>
<gene>
    <name evidence="4" type="ORF">MNBD_ALPHA12-30</name>
</gene>
<reference evidence="4" key="1">
    <citation type="submission" date="2018-06" db="EMBL/GenBank/DDBJ databases">
        <authorList>
            <person name="Zhirakovskaya E."/>
        </authorList>
    </citation>
    <scope>NUCLEOTIDE SEQUENCE</scope>
</reference>
<comment type="similarity">
    <text evidence="1">Belongs to the bacterial solute-binding protein 1 family.</text>
</comment>
<keyword evidence="3" id="KW-0732">Signal</keyword>
<evidence type="ECO:0000313" key="4">
    <source>
        <dbReference type="EMBL" id="VAW14191.1"/>
    </source>
</evidence>
<organism evidence="4">
    <name type="scientific">hydrothermal vent metagenome</name>
    <dbReference type="NCBI Taxonomy" id="652676"/>
    <lineage>
        <taxon>unclassified sequences</taxon>
        <taxon>metagenomes</taxon>
        <taxon>ecological metagenomes</taxon>
    </lineage>
</organism>
<dbReference type="GO" id="GO:0055052">
    <property type="term" value="C:ATP-binding cassette (ABC) transporter complex, substrate-binding subunit-containing"/>
    <property type="evidence" value="ECO:0007669"/>
    <property type="project" value="TreeGrafter"/>
</dbReference>
<dbReference type="GO" id="GO:0015768">
    <property type="term" value="P:maltose transport"/>
    <property type="evidence" value="ECO:0007669"/>
    <property type="project" value="TreeGrafter"/>
</dbReference>
<dbReference type="GO" id="GO:1901982">
    <property type="term" value="F:maltose binding"/>
    <property type="evidence" value="ECO:0007669"/>
    <property type="project" value="TreeGrafter"/>
</dbReference>
<dbReference type="PANTHER" id="PTHR30061:SF50">
    <property type="entry name" value="MALTOSE_MALTODEXTRIN-BINDING PERIPLASMIC PROTEIN"/>
    <property type="match status" value="1"/>
</dbReference>
<proteinExistence type="inferred from homology"/>
<dbReference type="GO" id="GO:0042956">
    <property type="term" value="P:maltodextrin transmembrane transport"/>
    <property type="evidence" value="ECO:0007669"/>
    <property type="project" value="TreeGrafter"/>
</dbReference>
<name>A0A3B0T608_9ZZZZ</name>
<dbReference type="Pfam" id="PF01547">
    <property type="entry name" value="SBP_bac_1"/>
    <property type="match status" value="1"/>
</dbReference>
<dbReference type="InterPro" id="IPR006059">
    <property type="entry name" value="SBP"/>
</dbReference>
<sequence length="435" mass="46874">MKTGGMPSKMEETMNKAKSLLTALAFGLLSTTMSLAGQVRIMWYSDGNEGVVLQDLIDRFMQDNPSIKVIIDNVSYSTIKEQLPIQLEAGNGPDIARVTNLKAQADQWLDLTPYIKDPQYWRDNYGAQADWMRPDGSEAITGFMTQITLTGGYANKTLFDQAGVELPGSKATWDQWVAAAAKVAKSQQVPYAIAMDRSGHRISGPNISYGANYIGDDGLPAPLDDGAKAMISRFVKWNNEGLADKQVWVSAAGSTYRAGSNDFINGQVAYYYSGNWQISNFSTKIGDMFDWVATGSPCGSAACSGMPGGAGLVAVKSTKNPADVGKVMDYLASAPVVKEFSERTLFLPANKEVLAGGLDFKSDDPQVNAALNGFVKASATTSPNALALPGWKWSSAYYGALVTRISQVIAGELTLEQAYERIDLDIAAKVAEARR</sequence>
<dbReference type="SUPFAM" id="SSF53850">
    <property type="entry name" value="Periplasmic binding protein-like II"/>
    <property type="match status" value="1"/>
</dbReference>
<dbReference type="EMBL" id="UOEO01000005">
    <property type="protein sequence ID" value="VAW14191.1"/>
    <property type="molecule type" value="Genomic_DNA"/>
</dbReference>
<dbReference type="Gene3D" id="3.40.190.10">
    <property type="entry name" value="Periplasmic binding protein-like II"/>
    <property type="match status" value="1"/>
</dbReference>
<protein>
    <submittedName>
        <fullName evidence="4">ABC transporter, substrate-binding protein (Cluster 1, maltose/g3p/polyamine/iron)</fullName>
    </submittedName>
</protein>
<keyword evidence="2" id="KW-0813">Transport</keyword>
<dbReference type="AlphaFoldDB" id="A0A3B0T608"/>
<dbReference type="PANTHER" id="PTHR30061">
    <property type="entry name" value="MALTOSE-BINDING PERIPLASMIC PROTEIN"/>
    <property type="match status" value="1"/>
</dbReference>
<accession>A0A3B0T608</accession>
<evidence type="ECO:0000256" key="2">
    <source>
        <dbReference type="ARBA" id="ARBA00022448"/>
    </source>
</evidence>
<evidence type="ECO:0000256" key="1">
    <source>
        <dbReference type="ARBA" id="ARBA00008520"/>
    </source>
</evidence>